<dbReference type="PANTHER" id="PTHR34709">
    <property type="entry name" value="OS10G0396666 PROTEIN"/>
    <property type="match status" value="1"/>
</dbReference>
<feature type="region of interest" description="Disordered" evidence="1">
    <location>
        <begin position="1"/>
        <end position="28"/>
    </location>
</feature>
<name>A0A811NLF6_9POAL</name>
<gene>
    <name evidence="2" type="ORF">NCGR_LOCUS18297</name>
</gene>
<dbReference type="AlphaFoldDB" id="A0A811NLF6"/>
<dbReference type="SUPFAM" id="SSF81383">
    <property type="entry name" value="F-box domain"/>
    <property type="match status" value="1"/>
</dbReference>
<reference evidence="2" key="1">
    <citation type="submission" date="2020-10" db="EMBL/GenBank/DDBJ databases">
        <authorList>
            <person name="Han B."/>
            <person name="Lu T."/>
            <person name="Zhao Q."/>
            <person name="Huang X."/>
            <person name="Zhao Y."/>
        </authorList>
    </citation>
    <scope>NUCLEOTIDE SEQUENCE</scope>
</reference>
<feature type="region of interest" description="Disordered" evidence="1">
    <location>
        <begin position="131"/>
        <end position="205"/>
    </location>
</feature>
<sequence>MKTTEPGLSGGGHLAAKPTDDDDEAGMDRLSALPNSVLLHILAGLGNAATAGRTSVLPSRWRRLWALLPELRFVPLSPEPGLIASALAAHEAELRHLDVTTQDAAPEPVAAWLRVAVRRLSGSLVFTNQTPMGRYDDADADGEGRSAFDERPRRRDDVDVDAAQGRGAFELPCLDTAHQRLHRPGSPRPHHATRRCLRPGSPSSD</sequence>
<evidence type="ECO:0000256" key="1">
    <source>
        <dbReference type="SAM" id="MobiDB-lite"/>
    </source>
</evidence>
<organism evidence="2 3">
    <name type="scientific">Miscanthus lutarioriparius</name>
    <dbReference type="NCBI Taxonomy" id="422564"/>
    <lineage>
        <taxon>Eukaryota</taxon>
        <taxon>Viridiplantae</taxon>
        <taxon>Streptophyta</taxon>
        <taxon>Embryophyta</taxon>
        <taxon>Tracheophyta</taxon>
        <taxon>Spermatophyta</taxon>
        <taxon>Magnoliopsida</taxon>
        <taxon>Liliopsida</taxon>
        <taxon>Poales</taxon>
        <taxon>Poaceae</taxon>
        <taxon>PACMAD clade</taxon>
        <taxon>Panicoideae</taxon>
        <taxon>Andropogonodae</taxon>
        <taxon>Andropogoneae</taxon>
        <taxon>Saccharinae</taxon>
        <taxon>Miscanthus</taxon>
    </lineage>
</organism>
<evidence type="ECO:0000313" key="2">
    <source>
        <dbReference type="EMBL" id="CAD6226515.1"/>
    </source>
</evidence>
<dbReference type="InterPro" id="IPR036047">
    <property type="entry name" value="F-box-like_dom_sf"/>
</dbReference>
<keyword evidence="3" id="KW-1185">Reference proteome</keyword>
<dbReference type="EMBL" id="CAJGYO010000004">
    <property type="protein sequence ID" value="CAD6226515.1"/>
    <property type="molecule type" value="Genomic_DNA"/>
</dbReference>
<dbReference type="Proteomes" id="UP000604825">
    <property type="component" value="Unassembled WGS sequence"/>
</dbReference>
<protein>
    <recommendedName>
        <fullName evidence="4">F-box domain-containing protein</fullName>
    </recommendedName>
</protein>
<evidence type="ECO:0008006" key="4">
    <source>
        <dbReference type="Google" id="ProtNLM"/>
    </source>
</evidence>
<dbReference type="InterPro" id="IPR055312">
    <property type="entry name" value="FBL15-like"/>
</dbReference>
<dbReference type="PANTHER" id="PTHR34709:SF52">
    <property type="entry name" value="OS07G0548100 PROTEIN"/>
    <property type="match status" value="1"/>
</dbReference>
<evidence type="ECO:0000313" key="3">
    <source>
        <dbReference type="Proteomes" id="UP000604825"/>
    </source>
</evidence>
<proteinExistence type="predicted"/>
<feature type="compositionally biased region" description="Basic residues" evidence="1">
    <location>
        <begin position="179"/>
        <end position="197"/>
    </location>
</feature>
<feature type="compositionally biased region" description="Basic and acidic residues" evidence="1">
    <location>
        <begin position="134"/>
        <end position="157"/>
    </location>
</feature>
<comment type="caution">
    <text evidence="2">The sequence shown here is derived from an EMBL/GenBank/DDBJ whole genome shotgun (WGS) entry which is preliminary data.</text>
</comment>
<dbReference type="OrthoDB" id="693982at2759"/>
<accession>A0A811NLF6</accession>